<accession>A0A250KU86</accession>
<keyword evidence="3" id="KW-1185">Reference proteome</keyword>
<dbReference type="AlphaFoldDB" id="A0A250KU86"/>
<dbReference type="EMBL" id="AP017928">
    <property type="protein sequence ID" value="BBA35243.1"/>
    <property type="molecule type" value="Genomic_DNA"/>
</dbReference>
<evidence type="ECO:0000256" key="1">
    <source>
        <dbReference type="SAM" id="MobiDB-lite"/>
    </source>
</evidence>
<evidence type="ECO:0000313" key="2">
    <source>
        <dbReference type="EMBL" id="BBA35243.1"/>
    </source>
</evidence>
<feature type="region of interest" description="Disordered" evidence="1">
    <location>
        <begin position="135"/>
        <end position="158"/>
    </location>
</feature>
<reference evidence="2 3" key="1">
    <citation type="submission" date="2016-12" db="EMBL/GenBank/DDBJ databases">
        <title>Genome sequencing of Methylocaldum marinum.</title>
        <authorList>
            <person name="Takeuchi M."/>
            <person name="Kamagata Y."/>
            <person name="Hiraoka S."/>
            <person name="Oshima K."/>
            <person name="Hattori M."/>
            <person name="Iwasaki W."/>
        </authorList>
    </citation>
    <scope>NUCLEOTIDE SEQUENCE [LARGE SCALE GENOMIC DNA]</scope>
    <source>
        <strain evidence="2 3">S8</strain>
    </source>
</reference>
<protein>
    <submittedName>
        <fullName evidence="2">Uncharacterized protein</fullName>
    </submittedName>
</protein>
<gene>
    <name evidence="2" type="ORF">sS8_3304</name>
</gene>
<proteinExistence type="predicted"/>
<sequence length="158" mass="17968">MQISVKTGLHSLQIPPEHGWKQLYHLGNRTSDHAALLITRITKHVWNNGVAITGMTNTDAYPAKTGRSQFVYQVSQAVMPPVPTTAFQPRHTRRKVQLIMRHQDLLDRDLIIPSESCDRFSTSIHERHGLKEKNTFLFPPQSPDQPLEAPILPKHNPT</sequence>
<dbReference type="Proteomes" id="UP000266313">
    <property type="component" value="Chromosome"/>
</dbReference>
<name>A0A250KU86_9GAMM</name>
<evidence type="ECO:0000313" key="3">
    <source>
        <dbReference type="Proteomes" id="UP000266313"/>
    </source>
</evidence>
<organism evidence="2 3">
    <name type="scientific">Methylocaldum marinum</name>
    <dbReference type="NCBI Taxonomy" id="1432792"/>
    <lineage>
        <taxon>Bacteria</taxon>
        <taxon>Pseudomonadati</taxon>
        <taxon>Pseudomonadota</taxon>
        <taxon>Gammaproteobacteria</taxon>
        <taxon>Methylococcales</taxon>
        <taxon>Methylococcaceae</taxon>
        <taxon>Methylocaldum</taxon>
    </lineage>
</organism>
<dbReference type="KEGG" id="mmai:sS8_3304"/>